<dbReference type="Proteomes" id="UP000041254">
    <property type="component" value="Unassembled WGS sequence"/>
</dbReference>
<dbReference type="AlphaFoldDB" id="A0A0G4FNZ4"/>
<feature type="domain" description="MRH" evidence="21">
    <location>
        <begin position="62"/>
        <end position="227"/>
    </location>
</feature>
<evidence type="ECO:0000256" key="12">
    <source>
        <dbReference type="ARBA" id="ARBA00023006"/>
    </source>
</evidence>
<keyword evidence="8 19" id="KW-0812">Transmembrane</keyword>
<name>A0A0G4FNZ4_VITBC</name>
<keyword evidence="10" id="KW-0653">Protein transport</keyword>
<keyword evidence="7" id="KW-0813">Transport</keyword>
<evidence type="ECO:0000256" key="10">
    <source>
        <dbReference type="ARBA" id="ARBA00022927"/>
    </source>
</evidence>
<accession>A0A0G4FNZ4</accession>
<feature type="signal peptide" evidence="20">
    <location>
        <begin position="1"/>
        <end position="33"/>
    </location>
</feature>
<dbReference type="InterPro" id="IPR044865">
    <property type="entry name" value="MRH_dom"/>
</dbReference>
<keyword evidence="14" id="KW-0496">Mitochondrion</keyword>
<evidence type="ECO:0000256" key="2">
    <source>
        <dbReference type="ARBA" id="ARBA00004358"/>
    </source>
</evidence>
<feature type="transmembrane region" description="Helical" evidence="19">
    <location>
        <begin position="344"/>
        <end position="363"/>
    </location>
</feature>
<evidence type="ECO:0000256" key="16">
    <source>
        <dbReference type="ARBA" id="ARBA00023157"/>
    </source>
</evidence>
<sequence length="388" mass="42895">MLVAAGAPRPRALLFIVWWRSLAFLTLVDVAAGEGMAMAASQLSYPLHHGWQHHSSYHNQHDHCAKLHAVDIVGQDGNTYMWDLSLLAPSSTPDFSCERQSYRYVMNMCRPVHQKCNGKDGTVNQFLINPLTEAMGAVGIVQQTCQAVLVKTEDAGTTQLIDPYDPLKGIRMEYSSGETCETTGGPRKVAVHIECDPNASTPLFHTCEELSFCMYELKIKSQHGCFIRMTPGVQGAPNGPAGMVSLSQPSVGLPVAPQTGDQQQQHRQLRDATHDQHGMHMHRHHHHGGILSSISHLVFFAICLFALYIGFGTYINVSLYEMQGLDAVPHIKFWREVPALMQDFLSFLVKIVGTVLNTLAATVRSVMRRAGMQPPDVAFPTRYGYASV</sequence>
<evidence type="ECO:0000259" key="21">
    <source>
        <dbReference type="PROSITE" id="PS51914"/>
    </source>
</evidence>
<organism evidence="22 23">
    <name type="scientific">Vitrella brassicaformis (strain CCMP3155)</name>
    <dbReference type="NCBI Taxonomy" id="1169540"/>
    <lineage>
        <taxon>Eukaryota</taxon>
        <taxon>Sar</taxon>
        <taxon>Alveolata</taxon>
        <taxon>Colpodellida</taxon>
        <taxon>Vitrellaceae</taxon>
        <taxon>Vitrella</taxon>
    </lineage>
</organism>
<keyword evidence="16" id="KW-1015">Disulfide bond</keyword>
<evidence type="ECO:0000256" key="17">
    <source>
        <dbReference type="ARBA" id="ARBA00023329"/>
    </source>
</evidence>
<dbReference type="GO" id="GO:0031966">
    <property type="term" value="C:mitochondrial membrane"/>
    <property type="evidence" value="ECO:0007669"/>
    <property type="project" value="UniProtKB-SubCell"/>
</dbReference>
<dbReference type="InParanoid" id="A0A0G4FNZ4"/>
<keyword evidence="17" id="KW-0968">Cytoplasmic vesicle</keyword>
<dbReference type="Gene3D" id="2.70.130.10">
    <property type="entry name" value="Mannose-6-phosphate receptor binding domain"/>
    <property type="match status" value="1"/>
</dbReference>
<evidence type="ECO:0000256" key="6">
    <source>
        <dbReference type="ARBA" id="ARBA00013776"/>
    </source>
</evidence>
<evidence type="ECO:0000256" key="8">
    <source>
        <dbReference type="ARBA" id="ARBA00022692"/>
    </source>
</evidence>
<evidence type="ECO:0000313" key="22">
    <source>
        <dbReference type="EMBL" id="CEM15945.1"/>
    </source>
</evidence>
<dbReference type="GO" id="GO:0015031">
    <property type="term" value="P:protein transport"/>
    <property type="evidence" value="ECO:0007669"/>
    <property type="project" value="UniProtKB-KW"/>
</dbReference>
<keyword evidence="11 19" id="KW-1133">Transmembrane helix</keyword>
<evidence type="ECO:0000256" key="14">
    <source>
        <dbReference type="ARBA" id="ARBA00023128"/>
    </source>
</evidence>
<keyword evidence="12" id="KW-0072">Autophagy</keyword>
<evidence type="ECO:0000313" key="23">
    <source>
        <dbReference type="Proteomes" id="UP000041254"/>
    </source>
</evidence>
<evidence type="ECO:0000256" key="18">
    <source>
        <dbReference type="SAM" id="MobiDB-lite"/>
    </source>
</evidence>
<dbReference type="GO" id="GO:0034045">
    <property type="term" value="C:phagophore assembly site membrane"/>
    <property type="evidence" value="ECO:0007669"/>
    <property type="project" value="UniProtKB-SubCell"/>
</dbReference>
<dbReference type="SUPFAM" id="SSF50911">
    <property type="entry name" value="Mannose 6-phosphate receptor domain"/>
    <property type="match status" value="1"/>
</dbReference>
<comment type="similarity">
    <text evidence="5">Belongs to the ATG27 family.</text>
</comment>
<evidence type="ECO:0000256" key="1">
    <source>
        <dbReference type="ARBA" id="ARBA00004304"/>
    </source>
</evidence>
<evidence type="ECO:0000256" key="15">
    <source>
        <dbReference type="ARBA" id="ARBA00023136"/>
    </source>
</evidence>
<evidence type="ECO:0000256" key="5">
    <source>
        <dbReference type="ARBA" id="ARBA00005363"/>
    </source>
</evidence>
<evidence type="ECO:0000256" key="19">
    <source>
        <dbReference type="SAM" id="Phobius"/>
    </source>
</evidence>
<reference evidence="22 23" key="1">
    <citation type="submission" date="2014-11" db="EMBL/GenBank/DDBJ databases">
        <authorList>
            <person name="Zhu J."/>
            <person name="Qi W."/>
            <person name="Song R."/>
        </authorList>
    </citation>
    <scope>NUCLEOTIDE SEQUENCE [LARGE SCALE GENOMIC DNA]</scope>
</reference>
<gene>
    <name evidence="22" type="ORF">Vbra_15922</name>
</gene>
<dbReference type="PANTHER" id="PTHR15071">
    <property type="entry name" value="MANNOSE-6-PHOSPHATE RECEPTOR FAMILY MEMBER"/>
    <property type="match status" value="1"/>
</dbReference>
<feature type="compositionally biased region" description="Basic and acidic residues" evidence="18">
    <location>
        <begin position="268"/>
        <end position="278"/>
    </location>
</feature>
<feature type="region of interest" description="Disordered" evidence="18">
    <location>
        <begin position="255"/>
        <end position="283"/>
    </location>
</feature>
<proteinExistence type="inferred from homology"/>
<dbReference type="Pfam" id="PF09451">
    <property type="entry name" value="ATG27"/>
    <property type="match status" value="1"/>
</dbReference>
<keyword evidence="15 19" id="KW-0472">Membrane</keyword>
<evidence type="ECO:0000256" key="11">
    <source>
        <dbReference type="ARBA" id="ARBA00022989"/>
    </source>
</evidence>
<dbReference type="EMBL" id="CDMY01000474">
    <property type="protein sequence ID" value="CEM15945.1"/>
    <property type="molecule type" value="Genomic_DNA"/>
</dbReference>
<dbReference type="InterPro" id="IPR009011">
    <property type="entry name" value="Man6P_isomerase_rcpt-bd_dom_sf"/>
</dbReference>
<evidence type="ECO:0000256" key="7">
    <source>
        <dbReference type="ARBA" id="ARBA00022448"/>
    </source>
</evidence>
<evidence type="ECO:0000256" key="20">
    <source>
        <dbReference type="SAM" id="SignalP"/>
    </source>
</evidence>
<keyword evidence="9 20" id="KW-0732">Signal</keyword>
<dbReference type="GO" id="GO:0006914">
    <property type="term" value="P:autophagy"/>
    <property type="evidence" value="ECO:0007669"/>
    <property type="project" value="UniProtKB-KW"/>
</dbReference>
<dbReference type="InterPro" id="IPR018939">
    <property type="entry name" value="Autophagy-rel_prot_27"/>
</dbReference>
<dbReference type="PROSITE" id="PS51914">
    <property type="entry name" value="MRH"/>
    <property type="match status" value="1"/>
</dbReference>
<comment type="subcellular location">
    <subcellularLocation>
        <location evidence="2">Cytoplasmic vesicle membrane</location>
        <topology evidence="2">Single-pass type I membrane protein</topology>
    </subcellularLocation>
    <subcellularLocation>
        <location evidence="3">Golgi apparatus membrane</location>
    </subcellularLocation>
    <subcellularLocation>
        <location evidence="1">Mitochondrion membrane</location>
        <topology evidence="1">Single-pass membrane protein</topology>
    </subcellularLocation>
    <subcellularLocation>
        <location evidence="4">Preautophagosomal structure membrane</location>
        <topology evidence="4">Single-pass type I membrane protein</topology>
    </subcellularLocation>
</comment>
<feature type="chain" id="PRO_5005189540" description="Autophagy-related protein 27" evidence="20">
    <location>
        <begin position="34"/>
        <end position="388"/>
    </location>
</feature>
<evidence type="ECO:0000256" key="4">
    <source>
        <dbReference type="ARBA" id="ARBA00004472"/>
    </source>
</evidence>
<dbReference type="VEuPathDB" id="CryptoDB:Vbra_15922"/>
<dbReference type="GO" id="GO:0030659">
    <property type="term" value="C:cytoplasmic vesicle membrane"/>
    <property type="evidence" value="ECO:0007669"/>
    <property type="project" value="UniProtKB-SubCell"/>
</dbReference>
<protein>
    <recommendedName>
        <fullName evidence="6">Autophagy-related protein 27</fullName>
    </recommendedName>
</protein>
<keyword evidence="23" id="KW-1185">Reference proteome</keyword>
<evidence type="ECO:0000256" key="3">
    <source>
        <dbReference type="ARBA" id="ARBA00004394"/>
    </source>
</evidence>
<feature type="transmembrane region" description="Helical" evidence="19">
    <location>
        <begin position="289"/>
        <end position="311"/>
    </location>
</feature>
<keyword evidence="13" id="KW-0333">Golgi apparatus</keyword>
<dbReference type="GO" id="GO:0000139">
    <property type="term" value="C:Golgi membrane"/>
    <property type="evidence" value="ECO:0007669"/>
    <property type="project" value="UniProtKB-SubCell"/>
</dbReference>
<evidence type="ECO:0000256" key="13">
    <source>
        <dbReference type="ARBA" id="ARBA00023034"/>
    </source>
</evidence>
<evidence type="ECO:0000256" key="9">
    <source>
        <dbReference type="ARBA" id="ARBA00022729"/>
    </source>
</evidence>
<dbReference type="OrthoDB" id="29460at2759"/>